<feature type="region of interest" description="Disordered" evidence="1">
    <location>
        <begin position="228"/>
        <end position="258"/>
    </location>
</feature>
<feature type="compositionally biased region" description="Polar residues" evidence="1">
    <location>
        <begin position="1"/>
        <end position="22"/>
    </location>
</feature>
<proteinExistence type="predicted"/>
<dbReference type="Pfam" id="PF00085">
    <property type="entry name" value="Thioredoxin"/>
    <property type="match status" value="1"/>
</dbReference>
<dbReference type="STRING" id="269621.A0A238F2U6"/>
<organism evidence="3 4">
    <name type="scientific">Microbotryum intermedium</name>
    <dbReference type="NCBI Taxonomy" id="269621"/>
    <lineage>
        <taxon>Eukaryota</taxon>
        <taxon>Fungi</taxon>
        <taxon>Dikarya</taxon>
        <taxon>Basidiomycota</taxon>
        <taxon>Pucciniomycotina</taxon>
        <taxon>Microbotryomycetes</taxon>
        <taxon>Microbotryales</taxon>
        <taxon>Microbotryaceae</taxon>
        <taxon>Microbotryum</taxon>
    </lineage>
</organism>
<evidence type="ECO:0000313" key="3">
    <source>
        <dbReference type="EMBL" id="SCV68460.1"/>
    </source>
</evidence>
<evidence type="ECO:0000313" key="4">
    <source>
        <dbReference type="Proteomes" id="UP000198372"/>
    </source>
</evidence>
<dbReference type="EMBL" id="FMSP01000003">
    <property type="protein sequence ID" value="SCV68460.1"/>
    <property type="molecule type" value="Genomic_DNA"/>
</dbReference>
<feature type="domain" description="Thioredoxin" evidence="2">
    <location>
        <begin position="115"/>
        <end position="178"/>
    </location>
</feature>
<gene>
    <name evidence="3" type="ORF">BQ2448_581</name>
</gene>
<dbReference type="CDD" id="cd02989">
    <property type="entry name" value="Phd_like_TxnDC9"/>
    <property type="match status" value="1"/>
</dbReference>
<reference evidence="4" key="1">
    <citation type="submission" date="2016-09" db="EMBL/GenBank/DDBJ databases">
        <authorList>
            <person name="Jeantristanb JTB J.-T."/>
            <person name="Ricardo R."/>
        </authorList>
    </citation>
    <scope>NUCLEOTIDE SEQUENCE [LARGE SCALE GENOMIC DNA]</scope>
</reference>
<evidence type="ECO:0000259" key="2">
    <source>
        <dbReference type="Pfam" id="PF00085"/>
    </source>
</evidence>
<protein>
    <submittedName>
        <fullName evidence="3">BQ2448_581 protein</fullName>
    </submittedName>
</protein>
<feature type="compositionally biased region" description="Acidic residues" evidence="1">
    <location>
        <begin position="42"/>
        <end position="57"/>
    </location>
</feature>
<name>A0A238F2U6_9BASI</name>
<dbReference type="InterPro" id="IPR013766">
    <property type="entry name" value="Thioredoxin_domain"/>
</dbReference>
<accession>A0A238F2U6</accession>
<feature type="region of interest" description="Disordered" evidence="1">
    <location>
        <begin position="1"/>
        <end position="57"/>
    </location>
</feature>
<dbReference type="Proteomes" id="UP000198372">
    <property type="component" value="Unassembled WGS sequence"/>
</dbReference>
<dbReference type="Gene3D" id="3.40.30.10">
    <property type="entry name" value="Glutaredoxin"/>
    <property type="match status" value="1"/>
</dbReference>
<dbReference type="InterPro" id="IPR036249">
    <property type="entry name" value="Thioredoxin-like_sf"/>
</dbReference>
<dbReference type="OrthoDB" id="10257948at2759"/>
<feature type="compositionally biased region" description="Low complexity" evidence="1">
    <location>
        <begin position="228"/>
        <end position="240"/>
    </location>
</feature>
<dbReference type="AlphaFoldDB" id="A0A238F2U6"/>
<dbReference type="SUPFAM" id="SSF52833">
    <property type="entry name" value="Thioredoxin-like"/>
    <property type="match status" value="1"/>
</dbReference>
<sequence>MAQPQASTSSEGAAEPSSSTSIHVKPYDAASDAAPTARQLAEMEEDEHELEDDDDANLEELEKELEEKFDLGGFRERRMEELKSQMQEIQRMRQSDFGKYNEYTKEKDVISATAKASRSLVHFYHRDFRRCKIMDSHLEKLAKKHFDTLFIKIDVANAPFLVTKMDVKVLPCVIGFVKAVSKLKIVGFEELPGGDNFATSALEFGLIQADVIKDPKLTATTSGVIGAARGSGSSNSASRGIRGGSRIGASNDDSDLDD</sequence>
<evidence type="ECO:0000256" key="1">
    <source>
        <dbReference type="SAM" id="MobiDB-lite"/>
    </source>
</evidence>
<keyword evidence="4" id="KW-1185">Reference proteome</keyword>
<dbReference type="PANTHER" id="PTHR21148">
    <property type="entry name" value="THIOREDOXIN DOMAIN-CONTAINING PROTEIN 9"/>
    <property type="match status" value="1"/>
</dbReference>